<dbReference type="RefSeq" id="XP_007930291.1">
    <property type="nucleotide sequence ID" value="XM_007932100.1"/>
</dbReference>
<name>M3AQA6_PSEFD</name>
<dbReference type="STRING" id="383855.M3AQA6"/>
<dbReference type="KEGG" id="pfj:MYCFIDRAFT_216508"/>
<dbReference type="EMBL" id="KB446562">
    <property type="protein sequence ID" value="EME79622.1"/>
    <property type="molecule type" value="Genomic_DNA"/>
</dbReference>
<dbReference type="HOGENOM" id="CLU_628703_0_0_1"/>
<proteinExistence type="predicted"/>
<dbReference type="GeneID" id="19338283"/>
<sequence length="436" mass="50291">MSVDAMYLFRWPMRCRTTQKFDMADCIRVATYETVSIRDAMWPPAYRNRGFVPPASLSIEKPYRRWLCQDGTFGLHIPDYNTTLTKFCINVLKDLAPAWKLLERRYVLHPDFSMTDEHWDWRVILIDIEQMERDVRPGGFNPGGLKLPCCGKNRIPWLWRTDMCPNQSDYAEETIFSIFSARLRTMDKVCDKNHTTEESPATLFLEAVAQWFETGGKCHLFGCVMTPFLGHATRFSFLRDLVQRRRAEDGGPFPTMKDQNSYRAAMRAQTSDADVQDDSDEEFDGDEGELDEEDALYAEHLREVDAMKTRSQAEPDVERLKELSDLQLQFADDDQNAEEDTKQQIMARIKAVVAELEEYMQKLAGDEENSTPKGPANSLTSTSDNRSSRAEIFQSHLTELQSINFFPQKLENTLDAINARMEEDQQFTPEEAFGIL</sequence>
<reference evidence="2 3" key="1">
    <citation type="journal article" date="2012" name="PLoS Pathog.">
        <title>Diverse lifestyles and strategies of plant pathogenesis encoded in the genomes of eighteen Dothideomycetes fungi.</title>
        <authorList>
            <person name="Ohm R.A."/>
            <person name="Feau N."/>
            <person name="Henrissat B."/>
            <person name="Schoch C.L."/>
            <person name="Horwitz B.A."/>
            <person name="Barry K.W."/>
            <person name="Condon B.J."/>
            <person name="Copeland A.C."/>
            <person name="Dhillon B."/>
            <person name="Glaser F."/>
            <person name="Hesse C.N."/>
            <person name="Kosti I."/>
            <person name="LaButti K."/>
            <person name="Lindquist E.A."/>
            <person name="Lucas S."/>
            <person name="Salamov A.A."/>
            <person name="Bradshaw R.E."/>
            <person name="Ciuffetti L."/>
            <person name="Hamelin R.C."/>
            <person name="Kema G.H.J."/>
            <person name="Lawrence C."/>
            <person name="Scott J.A."/>
            <person name="Spatafora J.W."/>
            <person name="Turgeon B.G."/>
            <person name="de Wit P.J.G.M."/>
            <person name="Zhong S."/>
            <person name="Goodwin S.B."/>
            <person name="Grigoriev I.V."/>
        </authorList>
    </citation>
    <scope>NUCLEOTIDE SEQUENCE [LARGE SCALE GENOMIC DNA]</scope>
    <source>
        <strain evidence="2 3">CIRAD86</strain>
    </source>
</reference>
<keyword evidence="3" id="KW-1185">Reference proteome</keyword>
<organism evidence="2 3">
    <name type="scientific">Pseudocercospora fijiensis (strain CIRAD86)</name>
    <name type="common">Black leaf streak disease fungus</name>
    <name type="synonym">Mycosphaerella fijiensis</name>
    <dbReference type="NCBI Taxonomy" id="383855"/>
    <lineage>
        <taxon>Eukaryota</taxon>
        <taxon>Fungi</taxon>
        <taxon>Dikarya</taxon>
        <taxon>Ascomycota</taxon>
        <taxon>Pezizomycotina</taxon>
        <taxon>Dothideomycetes</taxon>
        <taxon>Dothideomycetidae</taxon>
        <taxon>Mycosphaerellales</taxon>
        <taxon>Mycosphaerellaceae</taxon>
        <taxon>Pseudocercospora</taxon>
    </lineage>
</organism>
<gene>
    <name evidence="2" type="ORF">MYCFIDRAFT_216508</name>
</gene>
<dbReference type="Proteomes" id="UP000016932">
    <property type="component" value="Unassembled WGS sequence"/>
</dbReference>
<evidence type="ECO:0000313" key="3">
    <source>
        <dbReference type="Proteomes" id="UP000016932"/>
    </source>
</evidence>
<protein>
    <submittedName>
        <fullName evidence="2">Uncharacterized protein</fullName>
    </submittedName>
</protein>
<evidence type="ECO:0000256" key="1">
    <source>
        <dbReference type="SAM" id="MobiDB-lite"/>
    </source>
</evidence>
<feature type="compositionally biased region" description="Acidic residues" evidence="1">
    <location>
        <begin position="274"/>
        <end position="291"/>
    </location>
</feature>
<dbReference type="OrthoDB" id="3848087at2759"/>
<dbReference type="eggNOG" id="ENOG502TC89">
    <property type="taxonomic scope" value="Eukaryota"/>
</dbReference>
<dbReference type="AlphaFoldDB" id="M3AQA6"/>
<accession>M3AQA6</accession>
<feature type="region of interest" description="Disordered" evidence="1">
    <location>
        <begin position="248"/>
        <end position="291"/>
    </location>
</feature>
<feature type="region of interest" description="Disordered" evidence="1">
    <location>
        <begin position="364"/>
        <end position="390"/>
    </location>
</feature>
<dbReference type="VEuPathDB" id="FungiDB:MYCFIDRAFT_216508"/>
<evidence type="ECO:0000313" key="2">
    <source>
        <dbReference type="EMBL" id="EME79622.1"/>
    </source>
</evidence>